<dbReference type="InterPro" id="IPR051016">
    <property type="entry name" value="Diverse_Substrate_AcTransf"/>
</dbReference>
<dbReference type="Proteomes" id="UP001409585">
    <property type="component" value="Unassembled WGS sequence"/>
</dbReference>
<dbReference type="SUPFAM" id="SSF55729">
    <property type="entry name" value="Acyl-CoA N-acyltransferases (Nat)"/>
    <property type="match status" value="1"/>
</dbReference>
<dbReference type="Pfam" id="PF00583">
    <property type="entry name" value="Acetyltransf_1"/>
    <property type="match status" value="1"/>
</dbReference>
<dbReference type="PANTHER" id="PTHR10545:SF29">
    <property type="entry name" value="GH14572P-RELATED"/>
    <property type="match status" value="1"/>
</dbReference>
<protein>
    <submittedName>
        <fullName evidence="4">GNAT family N-acetyltransferase</fullName>
    </submittedName>
</protein>
<dbReference type="RefSeq" id="WP_345421915.1">
    <property type="nucleotide sequence ID" value="NZ_AP031496.1"/>
</dbReference>
<evidence type="ECO:0000256" key="1">
    <source>
        <dbReference type="ARBA" id="ARBA00022679"/>
    </source>
</evidence>
<dbReference type="CDD" id="cd04301">
    <property type="entry name" value="NAT_SF"/>
    <property type="match status" value="1"/>
</dbReference>
<name>A0AAV3U452_9ALTE</name>
<accession>A0AAV3U452</accession>
<feature type="domain" description="N-acetyltransferase" evidence="3">
    <location>
        <begin position="8"/>
        <end position="161"/>
    </location>
</feature>
<keyword evidence="1" id="KW-0808">Transferase</keyword>
<dbReference type="PANTHER" id="PTHR10545">
    <property type="entry name" value="DIAMINE N-ACETYLTRANSFERASE"/>
    <property type="match status" value="1"/>
</dbReference>
<keyword evidence="5" id="KW-1185">Reference proteome</keyword>
<dbReference type="EMBL" id="BAABLX010000017">
    <property type="protein sequence ID" value="GAA4943601.1"/>
    <property type="molecule type" value="Genomic_DNA"/>
</dbReference>
<organism evidence="4 5">
    <name type="scientific">Halioxenophilus aromaticivorans</name>
    <dbReference type="NCBI Taxonomy" id="1306992"/>
    <lineage>
        <taxon>Bacteria</taxon>
        <taxon>Pseudomonadati</taxon>
        <taxon>Pseudomonadota</taxon>
        <taxon>Gammaproteobacteria</taxon>
        <taxon>Alteromonadales</taxon>
        <taxon>Alteromonadaceae</taxon>
        <taxon>Halioxenophilus</taxon>
    </lineage>
</organism>
<reference evidence="5" key="1">
    <citation type="journal article" date="2019" name="Int. J. Syst. Evol. Microbiol.">
        <title>The Global Catalogue of Microorganisms (GCM) 10K type strain sequencing project: providing services to taxonomists for standard genome sequencing and annotation.</title>
        <authorList>
            <consortium name="The Broad Institute Genomics Platform"/>
            <consortium name="The Broad Institute Genome Sequencing Center for Infectious Disease"/>
            <person name="Wu L."/>
            <person name="Ma J."/>
        </authorList>
    </citation>
    <scope>NUCLEOTIDE SEQUENCE [LARGE SCALE GENOMIC DNA]</scope>
    <source>
        <strain evidence="5">JCM 19134</strain>
    </source>
</reference>
<dbReference type="PROSITE" id="PS51186">
    <property type="entry name" value="GNAT"/>
    <property type="match status" value="1"/>
</dbReference>
<proteinExistence type="predicted"/>
<keyword evidence="2" id="KW-0012">Acyltransferase</keyword>
<evidence type="ECO:0000313" key="4">
    <source>
        <dbReference type="EMBL" id="GAA4943601.1"/>
    </source>
</evidence>
<dbReference type="GO" id="GO:0008080">
    <property type="term" value="F:N-acetyltransferase activity"/>
    <property type="evidence" value="ECO:0007669"/>
    <property type="project" value="TreeGrafter"/>
</dbReference>
<dbReference type="Gene3D" id="3.40.630.30">
    <property type="match status" value="1"/>
</dbReference>
<evidence type="ECO:0000256" key="2">
    <source>
        <dbReference type="ARBA" id="ARBA00023315"/>
    </source>
</evidence>
<evidence type="ECO:0000313" key="5">
    <source>
        <dbReference type="Proteomes" id="UP001409585"/>
    </source>
</evidence>
<gene>
    <name evidence="4" type="ORF">GCM10025791_23070</name>
</gene>
<dbReference type="AlphaFoldDB" id="A0AAV3U452"/>
<sequence>MTTTVILADYQNPKHQQDIPIMMQAYATDPMGGGTPIAESVLAGLVEKLAQLPYAFSVLAYQGDDVVGLANCFEGFSTFQAKPLINIHDLVVANGHRGQGVGQALLQAVENIAQEKGCCKITLEVLSNNEIAQGAYQKFGFAGYQLSETGGQALFWQKSLATVS</sequence>
<dbReference type="InterPro" id="IPR000182">
    <property type="entry name" value="GNAT_dom"/>
</dbReference>
<evidence type="ECO:0000259" key="3">
    <source>
        <dbReference type="PROSITE" id="PS51186"/>
    </source>
</evidence>
<dbReference type="InterPro" id="IPR016181">
    <property type="entry name" value="Acyl_CoA_acyltransferase"/>
</dbReference>
<comment type="caution">
    <text evidence="4">The sequence shown here is derived from an EMBL/GenBank/DDBJ whole genome shotgun (WGS) entry which is preliminary data.</text>
</comment>